<sequence>MRVELRDIHKSFGPVHANDGISLTAEAGSIHGLLGENGAGKSTLMKILSGFTAPDRGQILLDGAPVRIASPAEALRHGIGMLHQDPLDFPTLSLLDNFLMGRPGARRGHGLAGLLPDRRGAREALRALAAQFAFSLDPDAPCAGLSVGERQQLEILRLLWLGVRVLILDEPTTAISEPQRVKLFAALRTMAGQGKVVFFVSHKLQEVLALCDAVTVLRAGRVAGDVAAPCDPGRLVALMFGRDLPHPPRTGITLGPPVLELAALSVDDARSPIANVSLRVRAGEAVGLAGLEGSGQRLFLQMCAGLIPPAGGRVSIAGRDLTGRPYREFLASGVAYVPAGRLGEALIPGLTVAEHLALAERPGVFVDWHAASRAAAQRIRAFDVRGTARTPVQELSGGNQQRVLLALLPRQIAVLLMEHPTRGLDVESAQSIWSHVLERRRRGTAVVFSSADLDELLERSDRILVFFNGRVSAPLDARRATVEQLGRLMAGDAPVGRERRP</sequence>
<dbReference type="AlphaFoldDB" id="A0A537JV76"/>
<comment type="caution">
    <text evidence="4">The sequence shown here is derived from an EMBL/GenBank/DDBJ whole genome shotgun (WGS) entry which is preliminary data.</text>
</comment>
<gene>
    <name evidence="4" type="ORF">E6H00_15590</name>
</gene>
<dbReference type="Proteomes" id="UP000318509">
    <property type="component" value="Unassembled WGS sequence"/>
</dbReference>
<protein>
    <submittedName>
        <fullName evidence="4">ATP-binding cassette domain-containing protein</fullName>
    </submittedName>
</protein>
<feature type="domain" description="ABC transporter" evidence="3">
    <location>
        <begin position="3"/>
        <end position="244"/>
    </location>
</feature>
<dbReference type="PANTHER" id="PTHR43790:SF4">
    <property type="entry name" value="GUANOSINE IMPORT ATP-BINDING PROTEIN NUPO"/>
    <property type="match status" value="1"/>
</dbReference>
<dbReference type="GO" id="GO:0005524">
    <property type="term" value="F:ATP binding"/>
    <property type="evidence" value="ECO:0007669"/>
    <property type="project" value="UniProtKB-KW"/>
</dbReference>
<dbReference type="PROSITE" id="PS50893">
    <property type="entry name" value="ABC_TRANSPORTER_2"/>
    <property type="match status" value="2"/>
</dbReference>
<dbReference type="InterPro" id="IPR003439">
    <property type="entry name" value="ABC_transporter-like_ATP-bd"/>
</dbReference>
<organism evidence="4 5">
    <name type="scientific">Candidatus Segetimicrobium genomatis</name>
    <dbReference type="NCBI Taxonomy" id="2569760"/>
    <lineage>
        <taxon>Bacteria</taxon>
        <taxon>Bacillati</taxon>
        <taxon>Candidatus Sysuimicrobiota</taxon>
        <taxon>Candidatus Sysuimicrobiia</taxon>
        <taxon>Candidatus Sysuimicrobiales</taxon>
        <taxon>Candidatus Segetimicrobiaceae</taxon>
        <taxon>Candidatus Segetimicrobium</taxon>
    </lineage>
</organism>
<dbReference type="EMBL" id="VBAK01000157">
    <property type="protein sequence ID" value="TMI87445.1"/>
    <property type="molecule type" value="Genomic_DNA"/>
</dbReference>
<reference evidence="4 5" key="1">
    <citation type="journal article" date="2019" name="Nat. Microbiol.">
        <title>Mediterranean grassland soil C-N compound turnover is dependent on rainfall and depth, and is mediated by genomically divergent microorganisms.</title>
        <authorList>
            <person name="Diamond S."/>
            <person name="Andeer P.F."/>
            <person name="Li Z."/>
            <person name="Crits-Christoph A."/>
            <person name="Burstein D."/>
            <person name="Anantharaman K."/>
            <person name="Lane K.R."/>
            <person name="Thomas B.C."/>
            <person name="Pan C."/>
            <person name="Northen T.R."/>
            <person name="Banfield J.F."/>
        </authorList>
    </citation>
    <scope>NUCLEOTIDE SEQUENCE [LARGE SCALE GENOMIC DNA]</scope>
    <source>
        <strain evidence="4">NP_3</strain>
    </source>
</reference>
<accession>A0A537JV76</accession>
<feature type="domain" description="ABC transporter" evidence="3">
    <location>
        <begin position="258"/>
        <end position="493"/>
    </location>
</feature>
<evidence type="ECO:0000256" key="2">
    <source>
        <dbReference type="ARBA" id="ARBA00022840"/>
    </source>
</evidence>
<evidence type="ECO:0000256" key="1">
    <source>
        <dbReference type="ARBA" id="ARBA00022741"/>
    </source>
</evidence>
<dbReference type="CDD" id="cd03215">
    <property type="entry name" value="ABC_Carb_Monos_II"/>
    <property type="match status" value="1"/>
</dbReference>
<evidence type="ECO:0000259" key="3">
    <source>
        <dbReference type="PROSITE" id="PS50893"/>
    </source>
</evidence>
<dbReference type="SUPFAM" id="SSF52540">
    <property type="entry name" value="P-loop containing nucleoside triphosphate hydrolases"/>
    <property type="match status" value="2"/>
</dbReference>
<proteinExistence type="predicted"/>
<evidence type="ECO:0000313" key="5">
    <source>
        <dbReference type="Proteomes" id="UP000318509"/>
    </source>
</evidence>
<dbReference type="GO" id="GO:0016887">
    <property type="term" value="F:ATP hydrolysis activity"/>
    <property type="evidence" value="ECO:0007669"/>
    <property type="project" value="InterPro"/>
</dbReference>
<dbReference type="Gene3D" id="3.40.50.300">
    <property type="entry name" value="P-loop containing nucleotide triphosphate hydrolases"/>
    <property type="match status" value="2"/>
</dbReference>
<keyword evidence="2 4" id="KW-0067">ATP-binding</keyword>
<dbReference type="InterPro" id="IPR003593">
    <property type="entry name" value="AAA+_ATPase"/>
</dbReference>
<evidence type="ECO:0000313" key="4">
    <source>
        <dbReference type="EMBL" id="TMI87445.1"/>
    </source>
</evidence>
<dbReference type="PANTHER" id="PTHR43790">
    <property type="entry name" value="CARBOHYDRATE TRANSPORT ATP-BINDING PROTEIN MG119-RELATED"/>
    <property type="match status" value="1"/>
</dbReference>
<dbReference type="InterPro" id="IPR027417">
    <property type="entry name" value="P-loop_NTPase"/>
</dbReference>
<dbReference type="Pfam" id="PF00005">
    <property type="entry name" value="ABC_tran"/>
    <property type="match status" value="2"/>
</dbReference>
<name>A0A537JV76_9BACT</name>
<dbReference type="InterPro" id="IPR050107">
    <property type="entry name" value="ABC_carbohydrate_import_ATPase"/>
</dbReference>
<dbReference type="SMART" id="SM00382">
    <property type="entry name" value="AAA"/>
    <property type="match status" value="2"/>
</dbReference>
<keyword evidence="1" id="KW-0547">Nucleotide-binding</keyword>
<dbReference type="CDD" id="cd03216">
    <property type="entry name" value="ABC_Carb_Monos_I"/>
    <property type="match status" value="1"/>
</dbReference>